<accession>A0A180H2J5</accession>
<reference evidence="4" key="4">
    <citation type="submission" date="2025-05" db="UniProtKB">
        <authorList>
            <consortium name="EnsemblFungi"/>
        </authorList>
    </citation>
    <scope>IDENTIFICATION</scope>
    <source>
        <strain evidence="4">isolate 1-1 / race 1 (BBBD)</strain>
    </source>
</reference>
<evidence type="ECO:0000313" key="4">
    <source>
        <dbReference type="EnsemblFungi" id="PTTG_11745-t43_1-p1"/>
    </source>
</evidence>
<dbReference type="EMBL" id="ADAS02000006">
    <property type="protein sequence ID" value="OAV98742.1"/>
    <property type="molecule type" value="Genomic_DNA"/>
</dbReference>
<evidence type="ECO:0000256" key="1">
    <source>
        <dbReference type="SAM" id="MobiDB-lite"/>
    </source>
</evidence>
<keyword evidence="2" id="KW-0812">Transmembrane</keyword>
<organism evidence="3">
    <name type="scientific">Puccinia triticina (isolate 1-1 / race 1 (BBBD))</name>
    <name type="common">Brown leaf rust fungus</name>
    <dbReference type="NCBI Taxonomy" id="630390"/>
    <lineage>
        <taxon>Eukaryota</taxon>
        <taxon>Fungi</taxon>
        <taxon>Dikarya</taxon>
        <taxon>Basidiomycota</taxon>
        <taxon>Pucciniomycotina</taxon>
        <taxon>Pucciniomycetes</taxon>
        <taxon>Pucciniales</taxon>
        <taxon>Pucciniaceae</taxon>
        <taxon>Puccinia</taxon>
    </lineage>
</organism>
<proteinExistence type="predicted"/>
<dbReference type="VEuPathDB" id="FungiDB:PTTG_11745"/>
<evidence type="ECO:0000256" key="2">
    <source>
        <dbReference type="SAM" id="Phobius"/>
    </source>
</evidence>
<reference evidence="3" key="1">
    <citation type="submission" date="2009-11" db="EMBL/GenBank/DDBJ databases">
        <authorList>
            <consortium name="The Broad Institute Genome Sequencing Platform"/>
            <person name="Ward D."/>
            <person name="Feldgarden M."/>
            <person name="Earl A."/>
            <person name="Young S.K."/>
            <person name="Zeng Q."/>
            <person name="Koehrsen M."/>
            <person name="Alvarado L."/>
            <person name="Berlin A."/>
            <person name="Bochicchio J."/>
            <person name="Borenstein D."/>
            <person name="Chapman S.B."/>
            <person name="Chen Z."/>
            <person name="Engels R."/>
            <person name="Freedman E."/>
            <person name="Gellesch M."/>
            <person name="Goldberg J."/>
            <person name="Griggs A."/>
            <person name="Gujja S."/>
            <person name="Heilman E."/>
            <person name="Heiman D."/>
            <person name="Hepburn T."/>
            <person name="Howarth C."/>
            <person name="Jen D."/>
            <person name="Larson L."/>
            <person name="Lewis B."/>
            <person name="Mehta T."/>
            <person name="Park D."/>
            <person name="Pearson M."/>
            <person name="Roberts A."/>
            <person name="Saif S."/>
            <person name="Shea T."/>
            <person name="Shenoy N."/>
            <person name="Sisk P."/>
            <person name="Stolte C."/>
            <person name="Sykes S."/>
            <person name="Thomson T."/>
            <person name="Walk T."/>
            <person name="White J."/>
            <person name="Yandava C."/>
            <person name="Izard J."/>
            <person name="Baranova O.V."/>
            <person name="Blanton J.M."/>
            <person name="Tanner A.C."/>
            <person name="Dewhirst F.E."/>
            <person name="Haas B."/>
            <person name="Nusbaum C."/>
            <person name="Birren B."/>
        </authorList>
    </citation>
    <scope>NUCLEOTIDE SEQUENCE [LARGE SCALE GENOMIC DNA]</scope>
    <source>
        <strain evidence="3">1-1 BBBD Race 1</strain>
    </source>
</reference>
<reference evidence="3" key="2">
    <citation type="submission" date="2016-05" db="EMBL/GenBank/DDBJ databases">
        <title>Comparative analysis highlights variable genome content of wheat rusts and divergence of the mating loci.</title>
        <authorList>
            <person name="Cuomo C.A."/>
            <person name="Bakkeren G."/>
            <person name="Szabo L."/>
            <person name="Khalil H."/>
            <person name="Joly D."/>
            <person name="Goldberg J."/>
            <person name="Young S."/>
            <person name="Zeng Q."/>
            <person name="Fellers J."/>
        </authorList>
    </citation>
    <scope>NUCLEOTIDE SEQUENCE [LARGE SCALE GENOMIC DNA]</scope>
    <source>
        <strain evidence="3">1-1 BBBD Race 1</strain>
    </source>
</reference>
<dbReference type="Proteomes" id="UP000005240">
    <property type="component" value="Unassembled WGS sequence"/>
</dbReference>
<feature type="compositionally biased region" description="Basic and acidic residues" evidence="1">
    <location>
        <begin position="74"/>
        <end position="92"/>
    </location>
</feature>
<dbReference type="OrthoDB" id="2510218at2759"/>
<evidence type="ECO:0000313" key="5">
    <source>
        <dbReference type="Proteomes" id="UP000005240"/>
    </source>
</evidence>
<gene>
    <name evidence="3" type="ORF">PTTG_11745</name>
</gene>
<protein>
    <submittedName>
        <fullName evidence="3 4">Uncharacterized protein</fullName>
    </submittedName>
</protein>
<keyword evidence="2" id="KW-1133">Transmembrane helix</keyword>
<evidence type="ECO:0000313" key="3">
    <source>
        <dbReference type="EMBL" id="OAV98742.1"/>
    </source>
</evidence>
<keyword evidence="2" id="KW-0472">Membrane</keyword>
<feature type="transmembrane region" description="Helical" evidence="2">
    <location>
        <begin position="6"/>
        <end position="23"/>
    </location>
</feature>
<name>A0A180H2J5_PUCT1</name>
<dbReference type="EnsemblFungi" id="PTTG_11745-t43_1">
    <property type="protein sequence ID" value="PTTG_11745-t43_1-p1"/>
    <property type="gene ID" value="PTTG_11745"/>
</dbReference>
<feature type="region of interest" description="Disordered" evidence="1">
    <location>
        <begin position="61"/>
        <end position="128"/>
    </location>
</feature>
<reference evidence="4 5" key="3">
    <citation type="journal article" date="2017" name="G3 (Bethesda)">
        <title>Comparative analysis highlights variable genome content of wheat rusts and divergence of the mating loci.</title>
        <authorList>
            <person name="Cuomo C.A."/>
            <person name="Bakkeren G."/>
            <person name="Khalil H.B."/>
            <person name="Panwar V."/>
            <person name="Joly D."/>
            <person name="Linning R."/>
            <person name="Sakthikumar S."/>
            <person name="Song X."/>
            <person name="Adiconis X."/>
            <person name="Fan L."/>
            <person name="Goldberg J.M."/>
            <person name="Levin J.Z."/>
            <person name="Young S."/>
            <person name="Zeng Q."/>
            <person name="Anikster Y."/>
            <person name="Bruce M."/>
            <person name="Wang M."/>
            <person name="Yin C."/>
            <person name="McCallum B."/>
            <person name="Szabo L.J."/>
            <person name="Hulbert S."/>
            <person name="Chen X."/>
            <person name="Fellers J.P."/>
        </authorList>
    </citation>
    <scope>NUCLEOTIDE SEQUENCE</scope>
    <source>
        <strain evidence="5">Isolate 1-1 / race 1 (BBBD)</strain>
        <strain evidence="4">isolate 1-1 / race 1 (BBBD)</strain>
    </source>
</reference>
<keyword evidence="5" id="KW-1185">Reference proteome</keyword>
<dbReference type="AlphaFoldDB" id="A0A180H2J5"/>
<sequence length="766" mass="86858">MNVFKSYLFLFCFICFISSYYSLEISRLRARSLANPNTPRTISAATKSAETLDDAEDLVRLGSPGANSPILEGFRPHGEEVPRVPNREEALGDPHFTATQPRKEQEFQGSGEPSKAGNPDPVAADSSGKGKILGSKIKSIFAAFYQILIAPFQGFAKYWSDLKYAHKVVFRKPRHGDSEIVRFENARDTIGKYLALNEHNLELANGEPFNLKSLAKTLEEKFSVYPYYLDKAQRESFYEEYLQCLKKYQLIVDGKNVPRKSWMSELPAEHLPDHAKIMDDLTNSLKDLNEPEIKKPFQTELEQAIDTTFDGAKGKLDKEEVKSAFMGMIPKGKSGNKINLERLASAREVQLKKKYPTDKRFLDLETVFQNLPPDLDLNEVVFRYSMVEGFENVLGKIRLKLNPILHDQAQAGITKVITKHLNPNSGEGSLLAIASEDDLAWKENAFMKFYGTPVSPLELYRGLKSKPDYEAIIGYVIMKNSASLNFLQQAQADMLMQAPTLKIFTDRVKSYERIFEKSEDLMASEKVKSLKNLRREAEIPYQFHLPLVQELTDLGIINGKLIKASEGNKQDFSNALGTPEEFTKGVMDQFETNLNKHLKELSSKMTQEITNQAASWVTQSQLNQLDHDAKSKYLTTDSFTKPNSFQFDKALEIYDPELNKFMKNPADSGSLARAYIDSVLARKPFKKAPVASESQIKIQEYLEEHIQHIENLLYPELSEIGEYFESILKPKGHIATPDSSPQSSPAKIIQHPKYIDPRPKFEMLLE</sequence>